<dbReference type="InterPro" id="IPR036264">
    <property type="entry name" value="Bact_exopeptidase_dim_dom"/>
</dbReference>
<organism evidence="3 4">
    <name type="scientific">Streptomyces xanthophaeus</name>
    <dbReference type="NCBI Taxonomy" id="67385"/>
    <lineage>
        <taxon>Bacteria</taxon>
        <taxon>Bacillati</taxon>
        <taxon>Actinomycetota</taxon>
        <taxon>Actinomycetes</taxon>
        <taxon>Kitasatosporales</taxon>
        <taxon>Streptomycetaceae</taxon>
        <taxon>Streptomyces</taxon>
    </lineage>
</organism>
<keyword evidence="1 3" id="KW-0378">Hydrolase</keyword>
<comment type="caution">
    <text evidence="3">The sequence shown here is derived from an EMBL/GenBank/DDBJ whole genome shotgun (WGS) entry which is preliminary data.</text>
</comment>
<dbReference type="InterPro" id="IPR017439">
    <property type="entry name" value="Amidohydrolase"/>
</dbReference>
<sequence length="471" mass="48282">MLLVVPSHQNRSHLHRTRRTAVTSLTGSVSALAARPAGPCPIMDGMTERAEPAERAELPGLAALVRPLTTFYLDLHRHPELSGAEERTAGRFADWLEAAGYETTRGIGGHGVAGVLRGGEGPTVVLRAELDALPVRETTGLAYASEGEAAHACGHDLHLAAAAGAASLLARSPQARRGTLIVVGQPAEETLEGARAMLADGLYERTGRPDAVLAQHAAPLPSGMVAHGYGPMTAGSVTFAIVVHGRGGHAGAPHLTVDPVVTAAHVVTRLQTVVAREAAPSEQVAVTVGAFHAGDRANVVPDRAELAVTVRAAGQAALARAAAAVERIVRAECAAADCPREPEVVRVSSSPVTHPDPATTAAVRSAHLAEFGPGRVAMWPPSLATEDFALFGDAGRELHGAEGVRLAYWMLGVIGPAAWSAAPGADAAQKLAALPANHAPDFAPDVRTALPAGVRALTAAALTCLAAPPEA</sequence>
<evidence type="ECO:0000313" key="3">
    <source>
        <dbReference type="EMBL" id="GHI83587.1"/>
    </source>
</evidence>
<dbReference type="FunFam" id="3.30.70.360:FF:000001">
    <property type="entry name" value="N-acetyldiaminopimelate deacetylase"/>
    <property type="match status" value="1"/>
</dbReference>
<dbReference type="NCBIfam" id="TIGR01891">
    <property type="entry name" value="amidohydrolases"/>
    <property type="match status" value="1"/>
</dbReference>
<dbReference type="Pfam" id="PF07687">
    <property type="entry name" value="M20_dimer"/>
    <property type="match status" value="1"/>
</dbReference>
<dbReference type="GO" id="GO:0019877">
    <property type="term" value="P:diaminopimelate biosynthetic process"/>
    <property type="evidence" value="ECO:0007669"/>
    <property type="project" value="UniProtKB-ARBA"/>
</dbReference>
<feature type="domain" description="Peptidase M20 dimerisation" evidence="2">
    <location>
        <begin position="234"/>
        <end position="334"/>
    </location>
</feature>
<dbReference type="InterPro" id="IPR011650">
    <property type="entry name" value="Peptidase_M20_dimer"/>
</dbReference>
<dbReference type="SUPFAM" id="SSF55031">
    <property type="entry name" value="Bacterial exopeptidase dimerisation domain"/>
    <property type="match status" value="1"/>
</dbReference>
<evidence type="ECO:0000313" key="4">
    <source>
        <dbReference type="Proteomes" id="UP000600026"/>
    </source>
</evidence>
<dbReference type="InterPro" id="IPR002933">
    <property type="entry name" value="Peptidase_M20"/>
</dbReference>
<dbReference type="Gene3D" id="3.40.630.10">
    <property type="entry name" value="Zn peptidases"/>
    <property type="match status" value="1"/>
</dbReference>
<evidence type="ECO:0000256" key="1">
    <source>
        <dbReference type="ARBA" id="ARBA00022801"/>
    </source>
</evidence>
<evidence type="ECO:0000259" key="2">
    <source>
        <dbReference type="Pfam" id="PF07687"/>
    </source>
</evidence>
<protein>
    <submittedName>
        <fullName evidence="3">Hippurate hydrolase</fullName>
    </submittedName>
</protein>
<dbReference type="GO" id="GO:0050118">
    <property type="term" value="F:N-acetyldiaminopimelate deacetylase activity"/>
    <property type="evidence" value="ECO:0007669"/>
    <property type="project" value="UniProtKB-ARBA"/>
</dbReference>
<dbReference type="EMBL" id="BNEE01000004">
    <property type="protein sequence ID" value="GHI83587.1"/>
    <property type="molecule type" value="Genomic_DNA"/>
</dbReference>
<dbReference type="PANTHER" id="PTHR11014:SF63">
    <property type="entry name" value="METALLOPEPTIDASE, PUTATIVE (AFU_ORTHOLOGUE AFUA_6G09600)-RELATED"/>
    <property type="match status" value="1"/>
</dbReference>
<name>A0A919GUZ3_9ACTN</name>
<dbReference type="Pfam" id="PF01546">
    <property type="entry name" value="Peptidase_M20"/>
    <property type="match status" value="1"/>
</dbReference>
<accession>A0A919GUZ3</accession>
<dbReference type="AlphaFoldDB" id="A0A919GUZ3"/>
<dbReference type="Proteomes" id="UP000600026">
    <property type="component" value="Unassembled WGS sequence"/>
</dbReference>
<reference evidence="3" key="1">
    <citation type="submission" date="2020-09" db="EMBL/GenBank/DDBJ databases">
        <title>Whole genome shotgun sequence of Streptomyces xanthophaeus NBRC 12829.</title>
        <authorList>
            <person name="Komaki H."/>
            <person name="Tamura T."/>
        </authorList>
    </citation>
    <scope>NUCLEOTIDE SEQUENCE</scope>
    <source>
        <strain evidence="3">NBRC 12829</strain>
    </source>
</reference>
<keyword evidence="4" id="KW-1185">Reference proteome</keyword>
<gene>
    <name evidence="3" type="primary">hipO</name>
    <name evidence="3" type="ORF">Sxan_09510</name>
</gene>
<proteinExistence type="predicted"/>
<dbReference type="Gene3D" id="3.30.70.360">
    <property type="match status" value="1"/>
</dbReference>
<dbReference type="PANTHER" id="PTHR11014">
    <property type="entry name" value="PEPTIDASE M20 FAMILY MEMBER"/>
    <property type="match status" value="1"/>
</dbReference>
<dbReference type="SUPFAM" id="SSF53187">
    <property type="entry name" value="Zn-dependent exopeptidases"/>
    <property type="match status" value="1"/>
</dbReference>